<dbReference type="FunFam" id="2.30.30.280:FF:000001">
    <property type="entry name" value="tRNA-specific 2-thiouridylase MnmA"/>
    <property type="match status" value="1"/>
</dbReference>
<evidence type="ECO:0000256" key="4">
    <source>
        <dbReference type="ARBA" id="ARBA00022694"/>
    </source>
</evidence>
<keyword evidence="4 10" id="KW-0819">tRNA processing</keyword>
<feature type="binding site" evidence="10">
    <location>
        <position position="72"/>
    </location>
    <ligand>
        <name>ATP</name>
        <dbReference type="ChEBI" id="CHEBI:30616"/>
    </ligand>
</feature>
<feature type="region of interest" description="Interaction with tRNA" evidence="10">
    <location>
        <begin position="333"/>
        <end position="334"/>
    </location>
</feature>
<feature type="active site" description="Nucleophile" evidence="10">
    <location>
        <position position="128"/>
    </location>
</feature>
<evidence type="ECO:0000256" key="8">
    <source>
        <dbReference type="ARBA" id="ARBA00023157"/>
    </source>
</evidence>
<gene>
    <name evidence="10" type="primary">mnmA</name>
    <name evidence="13" type="ORF">JCM15093_2064</name>
</gene>
<evidence type="ECO:0000313" key="13">
    <source>
        <dbReference type="EMBL" id="GAK36864.1"/>
    </source>
</evidence>
<dbReference type="OrthoDB" id="9800696at2"/>
<comment type="catalytic activity">
    <reaction evidence="9 10">
        <text>S-sulfanyl-L-cysteinyl-[protein] + uridine(34) in tRNA + AH2 + ATP = 2-thiouridine(34) in tRNA + L-cysteinyl-[protein] + A + AMP + diphosphate + H(+)</text>
        <dbReference type="Rhea" id="RHEA:47032"/>
        <dbReference type="Rhea" id="RHEA-COMP:10131"/>
        <dbReference type="Rhea" id="RHEA-COMP:11726"/>
        <dbReference type="Rhea" id="RHEA-COMP:11727"/>
        <dbReference type="Rhea" id="RHEA-COMP:11728"/>
        <dbReference type="ChEBI" id="CHEBI:13193"/>
        <dbReference type="ChEBI" id="CHEBI:15378"/>
        <dbReference type="ChEBI" id="CHEBI:17499"/>
        <dbReference type="ChEBI" id="CHEBI:29950"/>
        <dbReference type="ChEBI" id="CHEBI:30616"/>
        <dbReference type="ChEBI" id="CHEBI:33019"/>
        <dbReference type="ChEBI" id="CHEBI:61963"/>
        <dbReference type="ChEBI" id="CHEBI:65315"/>
        <dbReference type="ChEBI" id="CHEBI:87170"/>
        <dbReference type="ChEBI" id="CHEBI:456215"/>
        <dbReference type="EC" id="2.8.1.13"/>
    </reaction>
</comment>
<evidence type="ECO:0000256" key="9">
    <source>
        <dbReference type="ARBA" id="ARBA00051542"/>
    </source>
</evidence>
<evidence type="ECO:0000256" key="6">
    <source>
        <dbReference type="ARBA" id="ARBA00022840"/>
    </source>
</evidence>
<keyword evidence="7 10" id="KW-0694">RNA-binding</keyword>
<feature type="binding site" evidence="10">
    <location>
        <position position="152"/>
    </location>
    <ligand>
        <name>ATP</name>
        <dbReference type="ChEBI" id="CHEBI:30616"/>
    </ligand>
</feature>
<dbReference type="Gene3D" id="2.40.30.10">
    <property type="entry name" value="Translation factors"/>
    <property type="match status" value="1"/>
</dbReference>
<dbReference type="FunFam" id="2.40.30.10:FF:000127">
    <property type="entry name" value="tRNA-specific 2-thiouridylase MnmA"/>
    <property type="match status" value="1"/>
</dbReference>
<dbReference type="Gene3D" id="3.40.50.620">
    <property type="entry name" value="HUPs"/>
    <property type="match status" value="1"/>
</dbReference>
<feature type="site" description="Interaction with tRNA" evidence="10">
    <location>
        <position position="153"/>
    </location>
</feature>
<dbReference type="SUPFAM" id="SSF52402">
    <property type="entry name" value="Adenine nucleotide alpha hydrolases-like"/>
    <property type="match status" value="1"/>
</dbReference>
<dbReference type="Pfam" id="PF03054">
    <property type="entry name" value="tRNA_Me_trans"/>
    <property type="match status" value="1"/>
</dbReference>
<keyword evidence="2 10" id="KW-0820">tRNA-binding</keyword>
<feature type="domain" description="tRNA-specific 2-thiouridylase MnmA-like central" evidence="12">
    <location>
        <begin position="245"/>
        <end position="299"/>
    </location>
</feature>
<evidence type="ECO:0000259" key="11">
    <source>
        <dbReference type="Pfam" id="PF20258"/>
    </source>
</evidence>
<dbReference type="GO" id="GO:0103016">
    <property type="term" value="F:tRNA-uridine 2-sulfurtransferase activity"/>
    <property type="evidence" value="ECO:0007669"/>
    <property type="project" value="UniProtKB-EC"/>
</dbReference>
<evidence type="ECO:0000256" key="1">
    <source>
        <dbReference type="ARBA" id="ARBA00022490"/>
    </source>
</evidence>
<keyword evidence="3 10" id="KW-0808">Transferase</keyword>
<dbReference type="Pfam" id="PF20258">
    <property type="entry name" value="tRNA_Me_trans_C"/>
    <property type="match status" value="1"/>
</dbReference>
<keyword evidence="6 10" id="KW-0067">ATP-binding</keyword>
<reference evidence="13 14" key="1">
    <citation type="journal article" date="2015" name="Microbes Environ.">
        <title>Distribution and evolution of nitrogen fixation genes in the phylum bacteroidetes.</title>
        <authorList>
            <person name="Inoue J."/>
            <person name="Oshima K."/>
            <person name="Suda W."/>
            <person name="Sakamoto M."/>
            <person name="Iino T."/>
            <person name="Noda S."/>
            <person name="Hongoh Y."/>
            <person name="Hattori M."/>
            <person name="Ohkuma M."/>
        </authorList>
    </citation>
    <scope>NUCLEOTIDE SEQUENCE [LARGE SCALE GENOMIC DNA]</scope>
    <source>
        <strain evidence="13 14">JCM 15093</strain>
    </source>
</reference>
<dbReference type="InterPro" id="IPR046885">
    <property type="entry name" value="MnmA-like_C"/>
</dbReference>
<dbReference type="AlphaFoldDB" id="A0A069D9F7"/>
<feature type="site" description="Interaction with tRNA" evidence="10">
    <location>
        <position position="366"/>
    </location>
</feature>
<evidence type="ECO:0000256" key="7">
    <source>
        <dbReference type="ARBA" id="ARBA00022884"/>
    </source>
</evidence>
<organism evidence="13 14">
    <name type="scientific">Bacteroides graminisolvens DSM 19988 = JCM 15093</name>
    <dbReference type="NCBI Taxonomy" id="1121097"/>
    <lineage>
        <taxon>Bacteria</taxon>
        <taxon>Pseudomonadati</taxon>
        <taxon>Bacteroidota</taxon>
        <taxon>Bacteroidia</taxon>
        <taxon>Bacteroidales</taxon>
        <taxon>Bacteroidaceae</taxon>
        <taxon>Bacteroides</taxon>
    </lineage>
</organism>
<dbReference type="Gene3D" id="2.30.30.280">
    <property type="entry name" value="Adenine nucleotide alpha hydrolases-like domains"/>
    <property type="match status" value="1"/>
</dbReference>
<feature type="active site" description="Cysteine persulfide intermediate" evidence="10">
    <location>
        <position position="225"/>
    </location>
</feature>
<dbReference type="HAMAP" id="MF_00144">
    <property type="entry name" value="tRNA_thiouridyl_MnmA"/>
    <property type="match status" value="1"/>
</dbReference>
<comment type="function">
    <text evidence="10">Catalyzes the 2-thiolation of uridine at the wobble position (U34) of tRNA, leading to the formation of s(2)U34.</text>
</comment>
<dbReference type="GO" id="GO:0005524">
    <property type="term" value="F:ATP binding"/>
    <property type="evidence" value="ECO:0007669"/>
    <property type="project" value="UniProtKB-KW"/>
</dbReference>
<dbReference type="InterPro" id="IPR023382">
    <property type="entry name" value="MnmA-like_central_sf"/>
</dbReference>
<dbReference type="NCBIfam" id="NF001138">
    <property type="entry name" value="PRK00143.1"/>
    <property type="match status" value="1"/>
</dbReference>
<dbReference type="EMBL" id="BAJS01000010">
    <property type="protein sequence ID" value="GAK36864.1"/>
    <property type="molecule type" value="Genomic_DNA"/>
</dbReference>
<dbReference type="PANTHER" id="PTHR11933">
    <property type="entry name" value="TRNA 5-METHYLAMINOMETHYL-2-THIOURIDYLATE -METHYLTRANSFERASE"/>
    <property type="match status" value="1"/>
</dbReference>
<accession>A0A069D9F7</accession>
<feature type="domain" description="tRNA-specific 2-thiouridylase MnmA-like C-terminal" evidence="11">
    <location>
        <begin position="325"/>
        <end position="382"/>
    </location>
</feature>
<dbReference type="Proteomes" id="UP000027601">
    <property type="component" value="Unassembled WGS sequence"/>
</dbReference>
<feature type="region of interest" description="Interaction with tRNA" evidence="10">
    <location>
        <begin position="174"/>
        <end position="176"/>
    </location>
</feature>
<dbReference type="Pfam" id="PF20259">
    <property type="entry name" value="tRNA_Me_trans_M"/>
    <property type="match status" value="1"/>
</dbReference>
<dbReference type="InterPro" id="IPR004506">
    <property type="entry name" value="MnmA-like"/>
</dbReference>
<dbReference type="InterPro" id="IPR046884">
    <property type="entry name" value="MnmA-like_central"/>
</dbReference>
<feature type="disulfide bond" description="Alternate" evidence="10">
    <location>
        <begin position="128"/>
        <end position="225"/>
    </location>
</feature>
<keyword evidence="8 10" id="KW-1015">Disulfide bond</keyword>
<comment type="subcellular location">
    <subcellularLocation>
        <location evidence="10">Cytoplasm</location>
    </subcellularLocation>
</comment>
<comment type="caution">
    <text evidence="13">The sequence shown here is derived from an EMBL/GenBank/DDBJ whole genome shotgun (WGS) entry which is preliminary data.</text>
</comment>
<evidence type="ECO:0000256" key="3">
    <source>
        <dbReference type="ARBA" id="ARBA00022679"/>
    </source>
</evidence>
<comment type="caution">
    <text evidence="10">Lacks conserved residue(s) required for the propagation of feature annotation.</text>
</comment>
<evidence type="ECO:0000256" key="10">
    <source>
        <dbReference type="HAMAP-Rule" id="MF_00144"/>
    </source>
</evidence>
<dbReference type="NCBIfam" id="TIGR00420">
    <property type="entry name" value="trmU"/>
    <property type="match status" value="1"/>
</dbReference>
<dbReference type="PANTHER" id="PTHR11933:SF5">
    <property type="entry name" value="MITOCHONDRIAL TRNA-SPECIFIC 2-THIOURIDYLASE 1"/>
    <property type="match status" value="1"/>
</dbReference>
<dbReference type="STRING" id="1121097.GCA_000428125_01958"/>
<dbReference type="GO" id="GO:0002143">
    <property type="term" value="P:tRNA wobble position uridine thiolation"/>
    <property type="evidence" value="ECO:0007669"/>
    <property type="project" value="TreeGrafter"/>
</dbReference>
<keyword evidence="14" id="KW-1185">Reference proteome</keyword>
<comment type="similarity">
    <text evidence="10">Belongs to the MnmA/TRMU family.</text>
</comment>
<dbReference type="CDD" id="cd01998">
    <property type="entry name" value="MnmA_TRMU-like"/>
    <property type="match status" value="1"/>
</dbReference>
<evidence type="ECO:0000256" key="5">
    <source>
        <dbReference type="ARBA" id="ARBA00022741"/>
    </source>
</evidence>
<proteinExistence type="inferred from homology"/>
<dbReference type="GO" id="GO:0000049">
    <property type="term" value="F:tRNA binding"/>
    <property type="evidence" value="ECO:0007669"/>
    <property type="project" value="UniProtKB-KW"/>
</dbReference>
<keyword evidence="1 10" id="KW-0963">Cytoplasm</keyword>
<evidence type="ECO:0000259" key="12">
    <source>
        <dbReference type="Pfam" id="PF20259"/>
    </source>
</evidence>
<dbReference type="FunFam" id="3.40.50.620:FF:000210">
    <property type="entry name" value="tRNA-specific 2-thiouridylase MnmA"/>
    <property type="match status" value="1"/>
</dbReference>
<dbReference type="InterPro" id="IPR014729">
    <property type="entry name" value="Rossmann-like_a/b/a_fold"/>
</dbReference>
<dbReference type="eggNOG" id="COG0482">
    <property type="taxonomic scope" value="Bacteria"/>
</dbReference>
<name>A0A069D9F7_9BACE</name>
<feature type="binding site" evidence="10">
    <location>
        <begin position="46"/>
        <end position="53"/>
    </location>
    <ligand>
        <name>ATP</name>
        <dbReference type="ChEBI" id="CHEBI:30616"/>
    </ligand>
</feature>
<evidence type="ECO:0000313" key="14">
    <source>
        <dbReference type="Proteomes" id="UP000027601"/>
    </source>
</evidence>
<protein>
    <recommendedName>
        <fullName evidence="10">tRNA-specific 2-thiouridylase MnmA</fullName>
        <ecNumber evidence="10">2.8.1.13</ecNumber>
    </recommendedName>
</protein>
<sequence length="399" mass="45670">MTLVILGDTFFHAFYVAKLVISSKSCKFAVFIYLLDERREKEVLVGMSGGIDSSATCLMLQEQGYEVVGLTMRVWEKDDFIADAKELAQKIGVEHYVVDERVPFKEVVVKNFMDEYRHGRTPNPCVLCNPLFKFRILLEWADKLACQYIATGHYSKLEERNGQMYIVRGEDEGKDQSYFLWRLGQAVLRRCLFPLGGYNKLQVREYLNRKGFVAKSREGESMEVCFIEGDYRDFLRKYDPQIDEEIGEGWFVSHDGVKLGRHKGFPYYTVGQRKGLEIALGKPMYVLKLNPEKNTVMLGEAEQLKTEYMLLEQAQITDEAELLSCSNLAVRIRYRSQAIPCRVLNLGDGRWLVRFLAEASAVTPGQSAVFYDGNRVLGGAYIASQRGINLIINDKKDGW</sequence>
<evidence type="ECO:0000256" key="2">
    <source>
        <dbReference type="ARBA" id="ARBA00022555"/>
    </source>
</evidence>
<keyword evidence="5 10" id="KW-0547">Nucleotide-binding</keyword>
<dbReference type="GO" id="GO:0005737">
    <property type="term" value="C:cytoplasm"/>
    <property type="evidence" value="ECO:0007669"/>
    <property type="project" value="UniProtKB-SubCell"/>
</dbReference>
<dbReference type="EC" id="2.8.1.13" evidence="10"/>